<evidence type="ECO:0000313" key="7">
    <source>
        <dbReference type="EMBL" id="QGT49697.1"/>
    </source>
</evidence>
<evidence type="ECO:0000256" key="1">
    <source>
        <dbReference type="ARBA" id="ARBA00001946"/>
    </source>
</evidence>
<comment type="cofactor">
    <cofactor evidence="1">
        <name>Mg(2+)</name>
        <dbReference type="ChEBI" id="CHEBI:18420"/>
    </cofactor>
</comment>
<dbReference type="AlphaFoldDB" id="A0A650EJ22"/>
<comment type="subunit">
    <text evidence="3">Homotetramer.</text>
</comment>
<dbReference type="SUPFAM" id="SSF56784">
    <property type="entry name" value="HAD-like"/>
    <property type="match status" value="1"/>
</dbReference>
<evidence type="ECO:0000256" key="6">
    <source>
        <dbReference type="ARBA" id="ARBA00022842"/>
    </source>
</evidence>
<evidence type="ECO:0000256" key="5">
    <source>
        <dbReference type="ARBA" id="ARBA00022801"/>
    </source>
</evidence>
<dbReference type="SFLD" id="SFLDS00003">
    <property type="entry name" value="Haloacid_Dehalogenase"/>
    <property type="match status" value="1"/>
</dbReference>
<gene>
    <name evidence="7" type="ORF">Melaina855_0840</name>
</gene>
<dbReference type="PANTHER" id="PTHR21485">
    <property type="entry name" value="HAD SUPERFAMILY MEMBERS CMAS AND KDSC"/>
    <property type="match status" value="1"/>
</dbReference>
<dbReference type="GO" id="GO:0046872">
    <property type="term" value="F:metal ion binding"/>
    <property type="evidence" value="ECO:0007669"/>
    <property type="project" value="UniProtKB-KW"/>
</dbReference>
<proteinExistence type="inferred from homology"/>
<dbReference type="Gene3D" id="3.40.50.1000">
    <property type="entry name" value="HAD superfamily/HAD-like"/>
    <property type="match status" value="1"/>
</dbReference>
<keyword evidence="5" id="KW-0378">Hydrolase</keyword>
<evidence type="ECO:0000256" key="3">
    <source>
        <dbReference type="ARBA" id="ARBA00011881"/>
    </source>
</evidence>
<name>A0A650EJ22_9BACT</name>
<dbReference type="InterPro" id="IPR036412">
    <property type="entry name" value="HAD-like_sf"/>
</dbReference>
<dbReference type="InterPro" id="IPR010023">
    <property type="entry name" value="KdsC_fam"/>
</dbReference>
<dbReference type="InterPro" id="IPR023214">
    <property type="entry name" value="HAD_sf"/>
</dbReference>
<dbReference type="GO" id="GO:0008781">
    <property type="term" value="F:N-acylneuraminate cytidylyltransferase activity"/>
    <property type="evidence" value="ECO:0007669"/>
    <property type="project" value="TreeGrafter"/>
</dbReference>
<dbReference type="SFLD" id="SFLDG01138">
    <property type="entry name" value="C1.6.2:_Deoxy-d-mannose-octulo"/>
    <property type="match status" value="1"/>
</dbReference>
<dbReference type="InterPro" id="IPR050793">
    <property type="entry name" value="CMP-NeuNAc_synthase"/>
</dbReference>
<sequence>MSKIKLPNSIKMVITDFDGVVTDNCVYINEDFTMSRKLNFKDVMGFSILKKNGFEIAIISGEENSAIQTMSKKFNINEIHQKIRIKIDVLKSILEKYNLSEEEYVYIGDDVNDLDCLKFAKYKITVPHAPEKLKDLDGIQITQNEAGNGAFREVADCLAG</sequence>
<dbReference type="EMBL" id="MN577570">
    <property type="protein sequence ID" value="QGT49697.1"/>
    <property type="molecule type" value="Genomic_DNA"/>
</dbReference>
<organism evidence="7">
    <name type="scientific">uncultured Candidatus Melainabacteria bacterium</name>
    <dbReference type="NCBI Taxonomy" id="2682970"/>
    <lineage>
        <taxon>Bacteria</taxon>
        <taxon>Bacillati</taxon>
        <taxon>Candidatus Melainabacteria</taxon>
        <taxon>environmental samples</taxon>
    </lineage>
</organism>
<reference evidence="7" key="1">
    <citation type="journal article" date="2020" name="J. ISSAAS">
        <title>Lactobacilli and other gastrointestinal microbiota of Peromyscus leucopus, reservoir host for agents of Lyme disease and other zoonoses in North America.</title>
        <authorList>
            <person name="Milovic A."/>
            <person name="Bassam K."/>
            <person name="Shao H."/>
            <person name="Chatzistamou I."/>
            <person name="Tufts D.M."/>
            <person name="Diuk-Wasser M."/>
            <person name="Barbour A.G."/>
        </authorList>
    </citation>
    <scope>NUCLEOTIDE SEQUENCE</scope>
    <source>
        <strain evidence="7">LL20</strain>
    </source>
</reference>
<keyword evidence="4" id="KW-0479">Metal-binding</keyword>
<dbReference type="GO" id="GO:0016788">
    <property type="term" value="F:hydrolase activity, acting on ester bonds"/>
    <property type="evidence" value="ECO:0007669"/>
    <property type="project" value="InterPro"/>
</dbReference>
<evidence type="ECO:0000256" key="4">
    <source>
        <dbReference type="ARBA" id="ARBA00022723"/>
    </source>
</evidence>
<dbReference type="Pfam" id="PF08282">
    <property type="entry name" value="Hydrolase_3"/>
    <property type="match status" value="1"/>
</dbReference>
<protein>
    <recommendedName>
        <fullName evidence="8">3-deoxy-D-manno-octulosonate 8-phosphate phosphatase</fullName>
    </recommendedName>
</protein>
<evidence type="ECO:0000256" key="2">
    <source>
        <dbReference type="ARBA" id="ARBA00005893"/>
    </source>
</evidence>
<dbReference type="SFLD" id="SFLDG01136">
    <property type="entry name" value="C1.6:_Phosphoserine_Phosphatas"/>
    <property type="match status" value="1"/>
</dbReference>
<comment type="similarity">
    <text evidence="2">Belongs to the KdsC family.</text>
</comment>
<evidence type="ECO:0008006" key="8">
    <source>
        <dbReference type="Google" id="ProtNLM"/>
    </source>
</evidence>
<accession>A0A650EJ22</accession>
<keyword evidence="6" id="KW-0460">Magnesium</keyword>
<dbReference type="PANTHER" id="PTHR21485:SF3">
    <property type="entry name" value="N-ACYLNEURAMINATE CYTIDYLYLTRANSFERASE"/>
    <property type="match status" value="1"/>
</dbReference>